<evidence type="ECO:0000313" key="4">
    <source>
        <dbReference type="Proteomes" id="UP000595349"/>
    </source>
</evidence>
<proteinExistence type="predicted"/>
<name>A0A7T7CE50_9BACI</name>
<dbReference type="EMBL" id="CP054706">
    <property type="protein sequence ID" value="QQK78650.1"/>
    <property type="molecule type" value="Genomic_DNA"/>
</dbReference>
<dbReference type="KEGG" id="scib:HUG20_01165"/>
<dbReference type="Gene3D" id="3.30.460.10">
    <property type="entry name" value="Beta Polymerase, domain 2"/>
    <property type="match status" value="1"/>
</dbReference>
<feature type="domain" description="RelA/SpoT" evidence="2">
    <location>
        <begin position="2"/>
        <end position="35"/>
    </location>
</feature>
<dbReference type="SUPFAM" id="SSF81301">
    <property type="entry name" value="Nucleotidyltransferase"/>
    <property type="match status" value="1"/>
</dbReference>
<accession>A0A7T7CE50</accession>
<reference evidence="3 4" key="1">
    <citation type="submission" date="2020-06" db="EMBL/GenBank/DDBJ databases">
        <title>Genomic analysis of Salicibibacter sp. NKC21-4.</title>
        <authorList>
            <person name="Oh Y.J."/>
        </authorList>
    </citation>
    <scope>NUCLEOTIDE SEQUENCE [LARGE SCALE GENOMIC DNA]</scope>
    <source>
        <strain evidence="3 4">NKC21-4</strain>
    </source>
</reference>
<dbReference type="Pfam" id="PF04607">
    <property type="entry name" value="RelA_SpoT"/>
    <property type="match status" value="1"/>
</dbReference>
<evidence type="ECO:0000259" key="2">
    <source>
        <dbReference type="Pfam" id="PF04607"/>
    </source>
</evidence>
<dbReference type="AlphaFoldDB" id="A0A7T7CE50"/>
<evidence type="ECO:0000256" key="1">
    <source>
        <dbReference type="ARBA" id="ARBA00004976"/>
    </source>
</evidence>
<protein>
    <recommendedName>
        <fullName evidence="2">RelA/SpoT domain-containing protein</fullName>
    </recommendedName>
</protein>
<dbReference type="Proteomes" id="UP000595349">
    <property type="component" value="Chromosome"/>
</dbReference>
<gene>
    <name evidence="3" type="ORF">HUG20_01165</name>
</gene>
<keyword evidence="4" id="KW-1185">Reference proteome</keyword>
<dbReference type="UniPathway" id="UPA00908">
    <property type="reaction ID" value="UER00884"/>
</dbReference>
<dbReference type="GO" id="GO:0015970">
    <property type="term" value="P:guanosine tetraphosphate biosynthetic process"/>
    <property type="evidence" value="ECO:0007669"/>
    <property type="project" value="UniProtKB-UniPathway"/>
</dbReference>
<dbReference type="RefSeq" id="WP_200087078.1">
    <property type="nucleotide sequence ID" value="NZ_CP054706.1"/>
</dbReference>
<sequence>MKARRRMLKNIHDIAGIRITCPFVSDIYTLYELLKPY</sequence>
<dbReference type="InterPro" id="IPR043519">
    <property type="entry name" value="NT_sf"/>
</dbReference>
<dbReference type="InterPro" id="IPR007685">
    <property type="entry name" value="RelA_SpoT"/>
</dbReference>
<organism evidence="3 4">
    <name type="scientific">Salicibibacter cibi</name>
    <dbReference type="NCBI Taxonomy" id="2743001"/>
    <lineage>
        <taxon>Bacteria</taxon>
        <taxon>Bacillati</taxon>
        <taxon>Bacillota</taxon>
        <taxon>Bacilli</taxon>
        <taxon>Bacillales</taxon>
        <taxon>Bacillaceae</taxon>
        <taxon>Salicibibacter</taxon>
    </lineage>
</organism>
<evidence type="ECO:0000313" key="3">
    <source>
        <dbReference type="EMBL" id="QQK78650.1"/>
    </source>
</evidence>
<comment type="pathway">
    <text evidence="1">Purine metabolism; ppGpp biosynthesis; ppGpp from GTP: step 1/2.</text>
</comment>